<accession>A0ACC3SP86</accession>
<evidence type="ECO:0000313" key="2">
    <source>
        <dbReference type="Proteomes" id="UP001320706"/>
    </source>
</evidence>
<sequence length="98" mass="10845">MSGWRGFIPRGNGCVPDYVDSWSLARAELMNLERKDSLHAAAPSLEPASFTHPTPSTPRQAGSIFGSEPQAKNECVTFTVVSMLVPLSRPIHFRHLWP</sequence>
<evidence type="ECO:0000313" key="1">
    <source>
        <dbReference type="EMBL" id="KAK8221934.1"/>
    </source>
</evidence>
<protein>
    <submittedName>
        <fullName evidence="1">Uncharacterized protein</fullName>
    </submittedName>
</protein>
<dbReference type="EMBL" id="JAMKPW020000001">
    <property type="protein sequence ID" value="KAK8221934.1"/>
    <property type="molecule type" value="Genomic_DNA"/>
</dbReference>
<gene>
    <name evidence="1" type="ORF">M8818_000101</name>
</gene>
<organism evidence="1 2">
    <name type="scientific">Zalaria obscura</name>
    <dbReference type="NCBI Taxonomy" id="2024903"/>
    <lineage>
        <taxon>Eukaryota</taxon>
        <taxon>Fungi</taxon>
        <taxon>Dikarya</taxon>
        <taxon>Ascomycota</taxon>
        <taxon>Pezizomycotina</taxon>
        <taxon>Dothideomycetes</taxon>
        <taxon>Dothideomycetidae</taxon>
        <taxon>Dothideales</taxon>
        <taxon>Zalariaceae</taxon>
        <taxon>Zalaria</taxon>
    </lineage>
</organism>
<proteinExistence type="predicted"/>
<keyword evidence="2" id="KW-1185">Reference proteome</keyword>
<comment type="caution">
    <text evidence="1">The sequence shown here is derived from an EMBL/GenBank/DDBJ whole genome shotgun (WGS) entry which is preliminary data.</text>
</comment>
<name>A0ACC3SP86_9PEZI</name>
<reference evidence="1" key="1">
    <citation type="submission" date="2024-02" db="EMBL/GenBank/DDBJ databases">
        <title>Metagenome Assembled Genome of Zalaria obscura JY119.</title>
        <authorList>
            <person name="Vighnesh L."/>
            <person name="Jagadeeshwari U."/>
            <person name="Venkata Ramana C."/>
            <person name="Sasikala C."/>
        </authorList>
    </citation>
    <scope>NUCLEOTIDE SEQUENCE</scope>
    <source>
        <strain evidence="1">JY119</strain>
    </source>
</reference>
<dbReference type="Proteomes" id="UP001320706">
    <property type="component" value="Unassembled WGS sequence"/>
</dbReference>